<proteinExistence type="predicted"/>
<dbReference type="PANTHER" id="PTHR32305:SF15">
    <property type="entry name" value="PROTEIN RHSA-RELATED"/>
    <property type="match status" value="1"/>
</dbReference>
<dbReference type="Pfam" id="PF05593">
    <property type="entry name" value="RHS_repeat"/>
    <property type="match status" value="1"/>
</dbReference>
<dbReference type="EMBL" id="JABFNF010000070">
    <property type="protein sequence ID" value="MBA1889331.1"/>
    <property type="molecule type" value="Genomic_DNA"/>
</dbReference>
<feature type="region of interest" description="Disordered" evidence="1">
    <location>
        <begin position="256"/>
        <end position="287"/>
    </location>
</feature>
<evidence type="ECO:0000313" key="3">
    <source>
        <dbReference type="EMBL" id="MBA1889331.1"/>
    </source>
</evidence>
<dbReference type="InterPro" id="IPR031325">
    <property type="entry name" value="RHS_repeat"/>
</dbReference>
<dbReference type="PANTHER" id="PTHR32305">
    <property type="match status" value="1"/>
</dbReference>
<gene>
    <name evidence="3" type="primary">rhsD</name>
    <name evidence="3" type="ORF">HLX92_24655</name>
</gene>
<reference evidence="3 4" key="1">
    <citation type="submission" date="2020-05" db="EMBL/GenBank/DDBJ databases">
        <title>Epidemiological investigations into extended-spectrum beta-lactam resistant Escherichia coli ST457 carried by Australian Silver gulls identified clonal lineages that cause ExPEC disease.</title>
        <authorList>
            <person name="Nesporova K."/>
            <person name="Wyrsch E.R."/>
            <person name="Valcek A."/>
            <person name="Bitar I."/>
            <person name="Chaw K."/>
            <person name="Harris P."/>
            <person name="Hrabak J."/>
            <person name="Djordjevic S.P."/>
            <person name="Dolejska M."/>
        </authorList>
    </citation>
    <scope>NUCLEOTIDE SEQUENCE [LARGE SCALE GENOMIC DNA]</scope>
    <source>
        <strain evidence="3 4">CE1966</strain>
    </source>
</reference>
<dbReference type="InterPro" id="IPR045351">
    <property type="entry name" value="DUF6531"/>
</dbReference>
<dbReference type="Gene3D" id="2.180.10.10">
    <property type="entry name" value="RHS repeat-associated core"/>
    <property type="match status" value="1"/>
</dbReference>
<feature type="non-terminal residue" evidence="3">
    <location>
        <position position="417"/>
    </location>
</feature>
<organism evidence="3 4">
    <name type="scientific">Escherichia coli</name>
    <dbReference type="NCBI Taxonomy" id="562"/>
    <lineage>
        <taxon>Bacteria</taxon>
        <taxon>Pseudomonadati</taxon>
        <taxon>Pseudomonadota</taxon>
        <taxon>Gammaproteobacteria</taxon>
        <taxon>Enterobacterales</taxon>
        <taxon>Enterobacteriaceae</taxon>
        <taxon>Escherichia</taxon>
    </lineage>
</organism>
<accession>A0A8T3LFN8</accession>
<protein>
    <submittedName>
        <fullName evidence="3">Rhs element protein RhsD</fullName>
    </submittedName>
</protein>
<feature type="domain" description="DUF6531" evidence="2">
    <location>
        <begin position="46"/>
        <end position="123"/>
    </location>
</feature>
<evidence type="ECO:0000313" key="4">
    <source>
        <dbReference type="Proteomes" id="UP000523197"/>
    </source>
</evidence>
<dbReference type="Proteomes" id="UP000523197">
    <property type="component" value="Unassembled WGS sequence"/>
</dbReference>
<evidence type="ECO:0000259" key="2">
    <source>
        <dbReference type="Pfam" id="PF20148"/>
    </source>
</evidence>
<dbReference type="Pfam" id="PF20148">
    <property type="entry name" value="DUF6531"/>
    <property type="match status" value="1"/>
</dbReference>
<comment type="caution">
    <text evidence="3">The sequence shown here is derived from an EMBL/GenBank/DDBJ whole genome shotgun (WGS) entry which is preliminary data.</text>
</comment>
<dbReference type="AlphaFoldDB" id="A0A8T3LFN8"/>
<feature type="compositionally biased region" description="Low complexity" evidence="1">
    <location>
        <begin position="261"/>
        <end position="277"/>
    </location>
</feature>
<sequence length="417" mass="45236">MSGKPAARQGDMTQYGGPIVQGSAGVRIGAPTGVACSVCPGGMTSGNPVNPLLGAKVLPGETDLALPGPLPFILSRTYSSYRTRTPAPVGVFGPGWKAPSDIRLQLRDDALVLNDNGGRSIHFEPLLPGEAVYSRSESMWLVRGGKAAQPDGHTLAWLWGALPPDIRLSPHLYLATNSAQGPWWILGWSERVPGAEDVLPAPLPPYRVLTGLADRFGRTLTYRREAAGDLAGEITGVTDGAGREFRLVLTTQAQRAEEARTSSLSSSDSSRPLSASPFPDTLPGTEYGPDRGIRLSAVWLMHDPAYPESLPGAPLARYTYTEAGELLAVYDRSNTQVRAFTYDAQHPGRMVAHRYAGRPEMRYRYDDTGRVVEQLNPAGLSYRYQYEQDRITVTDSLNRREVLHTEGGAGLKRVVKK</sequence>
<evidence type="ECO:0000256" key="1">
    <source>
        <dbReference type="SAM" id="MobiDB-lite"/>
    </source>
</evidence>
<name>A0A8T3LFN8_ECOLX</name>
<dbReference type="InterPro" id="IPR050708">
    <property type="entry name" value="T6SS_VgrG/RHS"/>
</dbReference>